<sequence>MKTKFTILIVVLLAWTGSTYAQDIETVFHGSGNGISIGGYGALSNKFTKIRGEYANYVEAYGGVYLNHRFLIGIGGGATTNNLPVPLQYSTMPDAKLSYQYGQCGLVTEYVLASNRAVHLVAHLFTGAGFTLQYDRHDWSDERFDDLDDHRDENWFVVAEPGIQVEINLFRWARLSPGISYRKAFGSEGRGLDDGDLSSISYNATLKFGVF</sequence>
<protein>
    <recommendedName>
        <fullName evidence="4">Outer membrane protein beta-barrel domain-containing protein</fullName>
    </recommendedName>
</protein>
<feature type="signal peptide" evidence="1">
    <location>
        <begin position="1"/>
        <end position="21"/>
    </location>
</feature>
<evidence type="ECO:0000256" key="1">
    <source>
        <dbReference type="SAM" id="SignalP"/>
    </source>
</evidence>
<accession>A0AAP2E0U2</accession>
<keyword evidence="1" id="KW-0732">Signal</keyword>
<dbReference type="EMBL" id="JAHESE010000029">
    <property type="protein sequence ID" value="MBT1711065.1"/>
    <property type="molecule type" value="Genomic_DNA"/>
</dbReference>
<dbReference type="Proteomes" id="UP001319080">
    <property type="component" value="Unassembled WGS sequence"/>
</dbReference>
<dbReference type="RefSeq" id="WP_254086641.1">
    <property type="nucleotide sequence ID" value="NZ_JAHESE010000029.1"/>
</dbReference>
<evidence type="ECO:0000313" key="2">
    <source>
        <dbReference type="EMBL" id="MBT1711065.1"/>
    </source>
</evidence>
<evidence type="ECO:0000313" key="3">
    <source>
        <dbReference type="Proteomes" id="UP001319080"/>
    </source>
</evidence>
<name>A0AAP2E0U2_9BACT</name>
<organism evidence="2 3">
    <name type="scientific">Dawidia cretensis</name>
    <dbReference type="NCBI Taxonomy" id="2782350"/>
    <lineage>
        <taxon>Bacteria</taxon>
        <taxon>Pseudomonadati</taxon>
        <taxon>Bacteroidota</taxon>
        <taxon>Cytophagia</taxon>
        <taxon>Cytophagales</taxon>
        <taxon>Chryseotaleaceae</taxon>
        <taxon>Dawidia</taxon>
    </lineage>
</organism>
<dbReference type="AlphaFoldDB" id="A0AAP2E0U2"/>
<feature type="chain" id="PRO_5042908034" description="Outer membrane protein beta-barrel domain-containing protein" evidence="1">
    <location>
        <begin position="22"/>
        <end position="211"/>
    </location>
</feature>
<keyword evidence="3" id="KW-1185">Reference proteome</keyword>
<reference evidence="2 3" key="1">
    <citation type="submission" date="2021-05" db="EMBL/GenBank/DDBJ databases">
        <title>A Polyphasic approach of four new species of the genus Ohtaekwangia: Ohtaekwangia histidinii sp. nov., Ohtaekwangia cretensis sp. nov., Ohtaekwangia indiensis sp. nov., Ohtaekwangia reichenbachii sp. nov. from diverse environment.</title>
        <authorList>
            <person name="Octaviana S."/>
        </authorList>
    </citation>
    <scope>NUCLEOTIDE SEQUENCE [LARGE SCALE GENOMIC DNA]</scope>
    <source>
        <strain evidence="2 3">PWU5</strain>
    </source>
</reference>
<proteinExistence type="predicted"/>
<evidence type="ECO:0008006" key="4">
    <source>
        <dbReference type="Google" id="ProtNLM"/>
    </source>
</evidence>
<gene>
    <name evidence="2" type="ORF">KK062_22675</name>
</gene>
<comment type="caution">
    <text evidence="2">The sequence shown here is derived from an EMBL/GenBank/DDBJ whole genome shotgun (WGS) entry which is preliminary data.</text>
</comment>